<comment type="caution">
    <text evidence="1">The sequence shown here is derived from an EMBL/GenBank/DDBJ whole genome shotgun (WGS) entry which is preliminary data.</text>
</comment>
<dbReference type="AlphaFoldDB" id="S7JK92"/>
<name>S7JK92_VIBFL</name>
<protein>
    <submittedName>
        <fullName evidence="1">Uncharacterized protein</fullName>
    </submittedName>
</protein>
<proteinExistence type="predicted"/>
<reference evidence="1 2" key="1">
    <citation type="journal article" date="2013" name="Gut Pathog.">
        <title>Evidence of a new metabolic capacity in an emerging diarrheal pathogen: lessons from the draft genomes of Vibrio fluvialis strains PG41 and I21563.</title>
        <authorList>
            <person name="Khatri I."/>
            <person name="Mahajan S."/>
            <person name="Dureja C."/>
            <person name="Subramanian S."/>
            <person name="Raychaudhuri S."/>
        </authorList>
    </citation>
    <scope>NUCLEOTIDE SEQUENCE [LARGE SCALE GENOMIC DNA]</scope>
    <source>
        <strain evidence="1 2">PG41</strain>
    </source>
</reference>
<accession>S7JK92</accession>
<dbReference type="Proteomes" id="UP000014854">
    <property type="component" value="Unassembled WGS sequence"/>
</dbReference>
<organism evidence="1 2">
    <name type="scientific">Vibrio fluvialis PG41</name>
    <dbReference type="NCBI Taxonomy" id="1336752"/>
    <lineage>
        <taxon>Bacteria</taxon>
        <taxon>Pseudomonadati</taxon>
        <taxon>Pseudomonadota</taxon>
        <taxon>Gammaproteobacteria</taxon>
        <taxon>Vibrionales</taxon>
        <taxon>Vibrionaceae</taxon>
        <taxon>Vibrio</taxon>
    </lineage>
</organism>
<evidence type="ECO:0000313" key="2">
    <source>
        <dbReference type="Proteomes" id="UP000014854"/>
    </source>
</evidence>
<dbReference type="EMBL" id="ASXS01000009">
    <property type="protein sequence ID" value="EPP22635.1"/>
    <property type="molecule type" value="Genomic_DNA"/>
</dbReference>
<dbReference type="PATRIC" id="fig|1336752.4.peg.2511"/>
<evidence type="ECO:0000313" key="1">
    <source>
        <dbReference type="EMBL" id="EPP22635.1"/>
    </source>
</evidence>
<sequence>MQAYKHHTTLSDNPPSAGYFLLSNHIQIQSVSLSGDKPHFCDGIS</sequence>
<gene>
    <name evidence="1" type="ORF">L910_4812</name>
</gene>